<dbReference type="OrthoDB" id="3199367at2759"/>
<feature type="signal peptide" evidence="2">
    <location>
        <begin position="1"/>
        <end position="19"/>
    </location>
</feature>
<accession>A0A369J1L1</accession>
<protein>
    <recommendedName>
        <fullName evidence="3">Yeast cell wall synthesis Kre9/Knh1-like N-terminal domain-containing protein</fullName>
    </recommendedName>
</protein>
<evidence type="ECO:0000259" key="3">
    <source>
        <dbReference type="Pfam" id="PF10342"/>
    </source>
</evidence>
<dbReference type="AlphaFoldDB" id="A0A369J1L1"/>
<dbReference type="STRING" id="39966.A0A369J1L1"/>
<evidence type="ECO:0000256" key="2">
    <source>
        <dbReference type="SAM" id="SignalP"/>
    </source>
</evidence>
<feature type="chain" id="PRO_5016787388" description="Yeast cell wall synthesis Kre9/Knh1-like N-terminal domain-containing protein" evidence="2">
    <location>
        <begin position="20"/>
        <end position="132"/>
    </location>
</feature>
<dbReference type="Proteomes" id="UP000076154">
    <property type="component" value="Unassembled WGS sequence"/>
</dbReference>
<gene>
    <name evidence="4" type="ORF">Hypma_004795</name>
</gene>
<dbReference type="InParanoid" id="A0A369J1L1"/>
<evidence type="ECO:0000313" key="5">
    <source>
        <dbReference type="Proteomes" id="UP000076154"/>
    </source>
</evidence>
<sequence>MFFTTILSVFLFAGAVSNASPISAQSLIVFSPHITSPKASMIWCAGSTHNVTWDTSNIPAEKRESTGLVLLGYDGRNSENLDIAHPLASSFPISRGFVAVTVPKTVAPRDDYFIVLFGDSGNMSPKFKIRKA</sequence>
<feature type="domain" description="Yeast cell wall synthesis Kre9/Knh1-like N-terminal" evidence="3">
    <location>
        <begin position="36"/>
        <end position="129"/>
    </location>
</feature>
<proteinExistence type="predicted"/>
<dbReference type="EMBL" id="LUEZ02000184">
    <property type="protein sequence ID" value="RDB15282.1"/>
    <property type="molecule type" value="Genomic_DNA"/>
</dbReference>
<reference evidence="4" key="1">
    <citation type="submission" date="2018-04" db="EMBL/GenBank/DDBJ databases">
        <title>Whole genome sequencing of Hypsizygus marmoreus.</title>
        <authorList>
            <person name="Choi I.-G."/>
            <person name="Min B."/>
            <person name="Kim J.-G."/>
            <person name="Kim S."/>
            <person name="Oh Y.-L."/>
            <person name="Kong W.-S."/>
            <person name="Park H."/>
            <person name="Jeong J."/>
            <person name="Song E.-S."/>
        </authorList>
    </citation>
    <scope>NUCLEOTIDE SEQUENCE [LARGE SCALE GENOMIC DNA]</scope>
    <source>
        <strain evidence="4">51987-8</strain>
    </source>
</reference>
<keyword evidence="5" id="KW-1185">Reference proteome</keyword>
<name>A0A369J1L1_HYPMA</name>
<keyword evidence="1 2" id="KW-0732">Signal</keyword>
<evidence type="ECO:0000256" key="1">
    <source>
        <dbReference type="ARBA" id="ARBA00022729"/>
    </source>
</evidence>
<comment type="caution">
    <text evidence="4">The sequence shown here is derived from an EMBL/GenBank/DDBJ whole genome shotgun (WGS) entry which is preliminary data.</text>
</comment>
<dbReference type="InterPro" id="IPR018466">
    <property type="entry name" value="Kre9/Knh1-like_N"/>
</dbReference>
<dbReference type="Pfam" id="PF10342">
    <property type="entry name" value="Kre9_KNH"/>
    <property type="match status" value="1"/>
</dbReference>
<organism evidence="4 5">
    <name type="scientific">Hypsizygus marmoreus</name>
    <name type="common">White beech mushroom</name>
    <name type="synonym">Agaricus marmoreus</name>
    <dbReference type="NCBI Taxonomy" id="39966"/>
    <lineage>
        <taxon>Eukaryota</taxon>
        <taxon>Fungi</taxon>
        <taxon>Dikarya</taxon>
        <taxon>Basidiomycota</taxon>
        <taxon>Agaricomycotina</taxon>
        <taxon>Agaricomycetes</taxon>
        <taxon>Agaricomycetidae</taxon>
        <taxon>Agaricales</taxon>
        <taxon>Tricholomatineae</taxon>
        <taxon>Lyophyllaceae</taxon>
        <taxon>Hypsizygus</taxon>
    </lineage>
</organism>
<evidence type="ECO:0000313" key="4">
    <source>
        <dbReference type="EMBL" id="RDB15282.1"/>
    </source>
</evidence>